<proteinExistence type="predicted"/>
<keyword evidence="1" id="KW-0433">Leucine-rich repeat</keyword>
<keyword evidence="5" id="KW-1185">Reference proteome</keyword>
<feature type="compositionally biased region" description="Low complexity" evidence="3">
    <location>
        <begin position="818"/>
        <end position="832"/>
    </location>
</feature>
<feature type="region of interest" description="Disordered" evidence="3">
    <location>
        <begin position="632"/>
        <end position="710"/>
    </location>
</feature>
<feature type="compositionally biased region" description="Basic and acidic residues" evidence="3">
    <location>
        <begin position="592"/>
        <end position="601"/>
    </location>
</feature>
<dbReference type="PANTHER" id="PTHR47566:SF1">
    <property type="entry name" value="PROTEIN NUD1"/>
    <property type="match status" value="1"/>
</dbReference>
<evidence type="ECO:0000313" key="4">
    <source>
        <dbReference type="EMBL" id="KAF9151347.1"/>
    </source>
</evidence>
<feature type="compositionally biased region" description="Low complexity" evidence="3">
    <location>
        <begin position="1549"/>
        <end position="1561"/>
    </location>
</feature>
<feature type="compositionally biased region" description="Low complexity" evidence="3">
    <location>
        <begin position="439"/>
        <end position="458"/>
    </location>
</feature>
<dbReference type="GO" id="GO:0031028">
    <property type="term" value="P:septation initiation signaling"/>
    <property type="evidence" value="ECO:0007669"/>
    <property type="project" value="TreeGrafter"/>
</dbReference>
<dbReference type="InterPro" id="IPR001611">
    <property type="entry name" value="Leu-rich_rpt"/>
</dbReference>
<feature type="compositionally biased region" description="Basic and acidic residues" evidence="3">
    <location>
        <begin position="329"/>
        <end position="339"/>
    </location>
</feature>
<dbReference type="EMBL" id="JAAAUQ010000330">
    <property type="protein sequence ID" value="KAF9151347.1"/>
    <property type="molecule type" value="Genomic_DNA"/>
</dbReference>
<comment type="caution">
    <text evidence="4">The sequence shown here is derived from an EMBL/GenBank/DDBJ whole genome shotgun (WGS) entry which is preliminary data.</text>
</comment>
<keyword evidence="2" id="KW-0677">Repeat</keyword>
<dbReference type="InterPro" id="IPR032675">
    <property type="entry name" value="LRR_dom_sf"/>
</dbReference>
<feature type="compositionally biased region" description="Low complexity" evidence="3">
    <location>
        <begin position="1455"/>
        <end position="1469"/>
    </location>
</feature>
<feature type="region of interest" description="Disordered" evidence="3">
    <location>
        <begin position="415"/>
        <end position="486"/>
    </location>
</feature>
<feature type="compositionally biased region" description="Polar residues" evidence="3">
    <location>
        <begin position="340"/>
        <end position="352"/>
    </location>
</feature>
<feature type="compositionally biased region" description="Low complexity" evidence="3">
    <location>
        <begin position="378"/>
        <end position="387"/>
    </location>
</feature>
<feature type="compositionally biased region" description="Basic and acidic residues" evidence="3">
    <location>
        <begin position="678"/>
        <end position="687"/>
    </location>
</feature>
<organism evidence="4 5">
    <name type="scientific">Linnemannia schmuckeri</name>
    <dbReference type="NCBI Taxonomy" id="64567"/>
    <lineage>
        <taxon>Eukaryota</taxon>
        <taxon>Fungi</taxon>
        <taxon>Fungi incertae sedis</taxon>
        <taxon>Mucoromycota</taxon>
        <taxon>Mortierellomycotina</taxon>
        <taxon>Mortierellomycetes</taxon>
        <taxon>Mortierellales</taxon>
        <taxon>Mortierellaceae</taxon>
        <taxon>Linnemannia</taxon>
    </lineage>
</organism>
<feature type="region of interest" description="Disordered" evidence="3">
    <location>
        <begin position="310"/>
        <end position="387"/>
    </location>
</feature>
<feature type="compositionally biased region" description="Low complexity" evidence="3">
    <location>
        <begin position="191"/>
        <end position="206"/>
    </location>
</feature>
<evidence type="ECO:0000256" key="3">
    <source>
        <dbReference type="SAM" id="MobiDB-lite"/>
    </source>
</evidence>
<feature type="compositionally biased region" description="Polar residues" evidence="3">
    <location>
        <begin position="804"/>
        <end position="817"/>
    </location>
</feature>
<feature type="compositionally biased region" description="Low complexity" evidence="3">
    <location>
        <begin position="229"/>
        <end position="247"/>
    </location>
</feature>
<dbReference type="GO" id="GO:0035591">
    <property type="term" value="F:signaling adaptor activity"/>
    <property type="evidence" value="ECO:0007669"/>
    <property type="project" value="TreeGrafter"/>
</dbReference>
<dbReference type="SMART" id="SM00365">
    <property type="entry name" value="LRR_SD22"/>
    <property type="match status" value="6"/>
</dbReference>
<dbReference type="SUPFAM" id="SSF52058">
    <property type="entry name" value="L domain-like"/>
    <property type="match status" value="1"/>
</dbReference>
<feature type="region of interest" description="Disordered" evidence="3">
    <location>
        <begin position="578"/>
        <end position="601"/>
    </location>
</feature>
<dbReference type="SMART" id="SM00369">
    <property type="entry name" value="LRR_TYP"/>
    <property type="match status" value="8"/>
</dbReference>
<dbReference type="PANTHER" id="PTHR47566">
    <property type="match status" value="1"/>
</dbReference>
<feature type="compositionally biased region" description="Acidic residues" evidence="3">
    <location>
        <begin position="1366"/>
        <end position="1382"/>
    </location>
</feature>
<feature type="compositionally biased region" description="Polar residues" evidence="3">
    <location>
        <begin position="1576"/>
        <end position="1585"/>
    </location>
</feature>
<feature type="compositionally biased region" description="Basic and acidic residues" evidence="3">
    <location>
        <begin position="122"/>
        <end position="133"/>
    </location>
</feature>
<sequence length="1792" mass="198570">MLRTALPTPSVTTTRHQKQVTPIKRSSPLAVSPTLTVSSLSSSKEQRQQQLQLLQQQQKLGEVRYARGQVVTTEKDYGQYGQEYEQEQEQEQETMWASQETKDTWIKVAEDADADRQTARWERRQSHLSDKHMNLGPMRLLSDETPPDVMDGSWDLDSSIDGDQAREPHTDDPPTTTNHINEQSDRDITKNNDTTYPFNNTTTNNNNEKHNTSAHGNAHMGKEEKTAIAANERSSRQSQRSGRSAAQDAEDGPSDGDHNSSTSFVSTYIRKSAVSGRTISQNDNGNRPWRDSKLHDIFVDLLDDHTQKEQLADHGSIAAQPQSAEDSFGDLHDALHNDQDSSNNGAVRTPSRQAKYEKAKQSIAALSPSRDLQDSPEDSPSPASDSAASLLFKRTQEAFLKQKRQAIIKAAMTIDPNDDRSLPPKAEKNQLSIKTALVPSRTPSNIPPSSRSSRVSYGSRHRSQGSKDTEIGDRGSTTSRDSVYRDSLSGSTLGSAGFQAQLEGINKHELAHVFSALKTGAVAELFATDAVSPKKNITKILPDNVNSKSHASTGLLSVTGMMTPEDTDVTPRPKERMALSTVRPGSANATNRRIDSENDPVRTKQIAALAKKSLSKQSSSFVEDLANATDSALRSGSEISFKNTPSPPSKKIQESLVGGSGLDQVSEQAEGADLDEPLNDRRKREVKFTPSSATSPVNNNGQDLDEEDVSDNEASINLDMDDLGSLAGSRGMENAFKSLENFNFDTSFETMGDAKESRSTSRRVSSSRQPQTDDEGAGSDFLSAVSLPSKPKRRGEHSLKWENQIDTVSNADSSRYGPNTSLSRSSSNPNLNQGMTAEQSSFSHAEGELIRYITGLHPWDEWDQVKSLDLAKREVESTIRLNHLVPNLEVLILNENQVPYLTGVPKSVKTLQVRSNLLSDLTNFSHLANLQYLDISHNSIEDLTGLSSLVHLRELIAEGNNIKSVSALQQMDGLIRLDVSHNALTSLDFRWSKLQRLEFLNASHNKIEQLENLESLSGLIHANLAHNCIENISLVQPLRRLRILRLSENKLLTFNADSFPGLRTLYLDDNRLQSLENCQTLTRLENFSARDQEGEGIAIDMTEFINSRKLYLSGNPIHALDFEMGFYRLEYLEICAGCLSELPIDFATLFPNLRGLNLSYNGLDSLAALDGLHRLRRLIFVGNSLKSFSDVLSLVKRMRSLVTLDLRHNPLTSNMYPAMSIRQGSKYQDTYRTNQNLETELDWRRRDVGFRRALPDSMYVKRSVYRSAILKSCKRLEWFDGGAIQVKERERAPIVLGDLLDNYGRNYLAHDRREDDEEDFEYEDEQGYGYEDDYYQQHHQQQYRSEWVEQRAQLEQLNQESLRNGDEDDEFDANERDPEDITDNSKRQSSLDSGSMNGHRQQLGRHQQLRQVGPKSPLSRFTTPAMPPSRLLKSQSGRSMSSPSPKEQQTKLRSSDATTSTKIKSSTSSLRRQTAAEEGEEEVVVVEYEGSSDKRSAVQNWRDEVNEVSQRKLMSPRGLAATTVAAAVAPIALRTKVLMSRGSDKGSHTSHSSGSGSSRGSRNGGGTSGLRHETMETSTGAIGQRSSDDHPAPERRTSRRKLSIPQPTPSMSASWSRPVMHTRGRSDGTAVLIPAVSQQQQQHAHLFASSSPMTASGTLLRPSHLRRRSFGVYPHHSTSASARKKEMLGLDQSQLTQSPAFGTMSVGQLPTPGSPGYFGMSHHYSASPMMVQSPYGSGKVPLQGHGTPSGGAARSIPNTPSRAGGRLSRVSQGTHHYPQTLARDMERSVTVD</sequence>
<dbReference type="Gene3D" id="3.80.10.10">
    <property type="entry name" value="Ribonuclease Inhibitor"/>
    <property type="match status" value="2"/>
</dbReference>
<feature type="compositionally biased region" description="Polar residues" evidence="3">
    <location>
        <begin position="632"/>
        <end position="644"/>
    </location>
</feature>
<dbReference type="InterPro" id="IPR003591">
    <property type="entry name" value="Leu-rich_rpt_typical-subtyp"/>
</dbReference>
<feature type="compositionally biased region" description="Basic and acidic residues" evidence="3">
    <location>
        <begin position="1586"/>
        <end position="1596"/>
    </location>
</feature>
<dbReference type="InterPro" id="IPR052574">
    <property type="entry name" value="CDIRP"/>
</dbReference>
<dbReference type="GO" id="GO:1902412">
    <property type="term" value="P:regulation of mitotic cytokinesis"/>
    <property type="evidence" value="ECO:0007669"/>
    <property type="project" value="TreeGrafter"/>
</dbReference>
<feature type="region of interest" description="Disordered" evidence="3">
    <location>
        <begin position="1540"/>
        <end position="1623"/>
    </location>
</feature>
<evidence type="ECO:0008006" key="6">
    <source>
        <dbReference type="Google" id="ProtNLM"/>
    </source>
</evidence>
<evidence type="ECO:0000256" key="1">
    <source>
        <dbReference type="ARBA" id="ARBA00022614"/>
    </source>
</evidence>
<feature type="compositionally biased region" description="Basic and acidic residues" evidence="3">
    <location>
        <begin position="163"/>
        <end position="172"/>
    </location>
</feature>
<feature type="region of interest" description="Disordered" evidence="3">
    <location>
        <begin position="122"/>
        <end position="262"/>
    </location>
</feature>
<feature type="compositionally biased region" description="Low complexity" evidence="3">
    <location>
        <begin position="1398"/>
        <end position="1411"/>
    </location>
</feature>
<reference evidence="4" key="1">
    <citation type="journal article" date="2020" name="Fungal Divers.">
        <title>Resolving the Mortierellaceae phylogeny through synthesis of multi-gene phylogenetics and phylogenomics.</title>
        <authorList>
            <person name="Vandepol N."/>
            <person name="Liber J."/>
            <person name="Desiro A."/>
            <person name="Na H."/>
            <person name="Kennedy M."/>
            <person name="Barry K."/>
            <person name="Grigoriev I.V."/>
            <person name="Miller A.N."/>
            <person name="O'Donnell K."/>
            <person name="Stajich J.E."/>
            <person name="Bonito G."/>
        </authorList>
    </citation>
    <scope>NUCLEOTIDE SEQUENCE</scope>
    <source>
        <strain evidence="4">NRRL 6426</strain>
    </source>
</reference>
<feature type="compositionally biased region" description="Basic and acidic residues" evidence="3">
    <location>
        <begin position="417"/>
        <end position="428"/>
    </location>
</feature>
<feature type="compositionally biased region" description="Low complexity" evidence="3">
    <location>
        <begin position="31"/>
        <end position="43"/>
    </location>
</feature>
<dbReference type="GO" id="GO:0061499">
    <property type="term" value="C:outer plaque of mitotic spindle pole body"/>
    <property type="evidence" value="ECO:0007669"/>
    <property type="project" value="TreeGrafter"/>
</dbReference>
<gene>
    <name evidence="4" type="ORF">BG015_006801</name>
</gene>
<feature type="region of interest" description="Disordered" evidence="3">
    <location>
        <begin position="752"/>
        <end position="840"/>
    </location>
</feature>
<feature type="compositionally biased region" description="Polar residues" evidence="3">
    <location>
        <begin position="1387"/>
        <end position="1396"/>
    </location>
</feature>
<feature type="compositionally biased region" description="Polar residues" evidence="3">
    <location>
        <begin position="689"/>
        <end position="702"/>
    </location>
</feature>
<feature type="compositionally biased region" description="Basic and acidic residues" evidence="3">
    <location>
        <begin position="1783"/>
        <end position="1792"/>
    </location>
</feature>
<evidence type="ECO:0000313" key="5">
    <source>
        <dbReference type="Proteomes" id="UP000748756"/>
    </source>
</evidence>
<feature type="compositionally biased region" description="Low complexity" evidence="3">
    <location>
        <begin position="1434"/>
        <end position="1444"/>
    </location>
</feature>
<evidence type="ECO:0000256" key="2">
    <source>
        <dbReference type="ARBA" id="ARBA00022737"/>
    </source>
</evidence>
<feature type="region of interest" description="Disordered" evidence="3">
    <location>
        <begin position="1359"/>
        <end position="1499"/>
    </location>
</feature>
<protein>
    <recommendedName>
        <fullName evidence="6">Septation initiation network scaffold protein cdc11</fullName>
    </recommendedName>
</protein>
<name>A0A9P5VBA7_9FUNG</name>
<feature type="region of interest" description="Disordered" evidence="3">
    <location>
        <begin position="1738"/>
        <end position="1792"/>
    </location>
</feature>
<dbReference type="PROSITE" id="PS51450">
    <property type="entry name" value="LRR"/>
    <property type="match status" value="4"/>
</dbReference>
<dbReference type="Proteomes" id="UP000748756">
    <property type="component" value="Unassembled WGS sequence"/>
</dbReference>
<dbReference type="SMART" id="SM00364">
    <property type="entry name" value="LRR_BAC"/>
    <property type="match status" value="6"/>
</dbReference>
<dbReference type="Pfam" id="PF13855">
    <property type="entry name" value="LRR_8"/>
    <property type="match status" value="1"/>
</dbReference>
<accession>A0A9P5VBA7</accession>
<dbReference type="OrthoDB" id="7451790at2759"/>
<feature type="region of interest" description="Disordered" evidence="3">
    <location>
        <begin position="1"/>
        <end position="43"/>
    </location>
</feature>